<evidence type="ECO:0000259" key="2">
    <source>
        <dbReference type="Pfam" id="PF05970"/>
    </source>
</evidence>
<keyword evidence="1" id="KW-0227">DNA damage</keyword>
<evidence type="ECO:0000313" key="6">
    <source>
        <dbReference type="Proteomes" id="UP000008827"/>
    </source>
</evidence>
<comment type="similarity">
    <text evidence="1">Belongs to the helicase family.</text>
</comment>
<dbReference type="GO" id="GO:0006310">
    <property type="term" value="P:DNA recombination"/>
    <property type="evidence" value="ECO:0007669"/>
    <property type="project" value="UniProtKB-KW"/>
</dbReference>
<dbReference type="GO" id="GO:0006281">
    <property type="term" value="P:DNA repair"/>
    <property type="evidence" value="ECO:0007669"/>
    <property type="project" value="UniProtKB-KW"/>
</dbReference>
<dbReference type="CDD" id="cd18809">
    <property type="entry name" value="SF1_C_RecD"/>
    <property type="match status" value="1"/>
</dbReference>
<sequence>MFFLYGYEGDIILTVASRGIVSLLLPNGRTTRSKFAILVPTLENSTCSIHQALDKTLNDIMCMSNSDSVPFGGKVVVFRGDFRKILPIIPRGSRFDIVHVTINTSYLWDYYIVLKLTKSMHLQSNLTIINAQEIKRFSQWLIDVGDGKIGIDIQHNYKDEEFLKSKAILASTNEVVDQINDYILNIIPGEEKEYFSYDSIDMIDAGSRESYEVVTPKFLHSLKTSGMPNHKIRQKTGTPIMLIQNLDQMIRRQFSFIVSYAMTINKSQGQSLQNVGLYLPKPVFIHGQLYVAFSRVQSKSGLKILIHDKEGKPLNIMTNVVFKEVL</sequence>
<keyword evidence="1" id="KW-0234">DNA repair</keyword>
<feature type="domain" description="DNA helicase Pif1-like 2B" evidence="3">
    <location>
        <begin position="217"/>
        <end position="249"/>
    </location>
</feature>
<evidence type="ECO:0000313" key="5">
    <source>
        <dbReference type="EnsemblPlants" id="KRG90299"/>
    </source>
</evidence>
<proteinExistence type="inferred from homology"/>
<keyword evidence="1" id="KW-0547">Nucleotide-binding</keyword>
<evidence type="ECO:0000313" key="4">
    <source>
        <dbReference type="EMBL" id="KRG90299.1"/>
    </source>
</evidence>
<keyword evidence="6" id="KW-1185">Reference proteome</keyword>
<evidence type="ECO:0000259" key="3">
    <source>
        <dbReference type="Pfam" id="PF21530"/>
    </source>
</evidence>
<keyword evidence="1" id="KW-0233">DNA recombination</keyword>
<dbReference type="GO" id="GO:0016787">
    <property type="term" value="F:hydrolase activity"/>
    <property type="evidence" value="ECO:0007669"/>
    <property type="project" value="UniProtKB-KW"/>
</dbReference>
<comment type="catalytic activity">
    <reaction evidence="1">
        <text>ATP + H2O = ADP + phosphate + H(+)</text>
        <dbReference type="Rhea" id="RHEA:13065"/>
        <dbReference type="ChEBI" id="CHEBI:15377"/>
        <dbReference type="ChEBI" id="CHEBI:15378"/>
        <dbReference type="ChEBI" id="CHEBI:30616"/>
        <dbReference type="ChEBI" id="CHEBI:43474"/>
        <dbReference type="ChEBI" id="CHEBI:456216"/>
        <dbReference type="EC" id="5.6.2.3"/>
    </reaction>
</comment>
<dbReference type="GO" id="GO:0005524">
    <property type="term" value="F:ATP binding"/>
    <property type="evidence" value="ECO:0007669"/>
    <property type="project" value="UniProtKB-KW"/>
</dbReference>
<reference evidence="4 5" key="1">
    <citation type="journal article" date="2010" name="Nature">
        <title>Genome sequence of the palaeopolyploid soybean.</title>
        <authorList>
            <person name="Schmutz J."/>
            <person name="Cannon S.B."/>
            <person name="Schlueter J."/>
            <person name="Ma J."/>
            <person name="Mitros T."/>
            <person name="Nelson W."/>
            <person name="Hyten D.L."/>
            <person name="Song Q."/>
            <person name="Thelen J.J."/>
            <person name="Cheng J."/>
            <person name="Xu D."/>
            <person name="Hellsten U."/>
            <person name="May G.D."/>
            <person name="Yu Y."/>
            <person name="Sakurai T."/>
            <person name="Umezawa T."/>
            <person name="Bhattacharyya M.K."/>
            <person name="Sandhu D."/>
            <person name="Valliyodan B."/>
            <person name="Lindquist E."/>
            <person name="Peto M."/>
            <person name="Grant D."/>
            <person name="Shu S."/>
            <person name="Goodstein D."/>
            <person name="Barry K."/>
            <person name="Futrell-Griggs M."/>
            <person name="Abernathy B."/>
            <person name="Du J."/>
            <person name="Tian Z."/>
            <person name="Zhu L."/>
            <person name="Gill N."/>
            <person name="Joshi T."/>
            <person name="Libault M."/>
            <person name="Sethuraman A."/>
            <person name="Zhang X.-C."/>
            <person name="Shinozaki K."/>
            <person name="Nguyen H.T."/>
            <person name="Wing R.A."/>
            <person name="Cregan P."/>
            <person name="Specht J."/>
            <person name="Grimwood J."/>
            <person name="Rokhsar D."/>
            <person name="Stacey G."/>
            <person name="Shoemaker R.C."/>
            <person name="Jackson S.A."/>
        </authorList>
    </citation>
    <scope>NUCLEOTIDE SEQUENCE</scope>
    <source>
        <strain evidence="5">cv. Williams 82</strain>
        <tissue evidence="4">Callus</tissue>
    </source>
</reference>
<dbReference type="EC" id="5.6.2.3" evidence="1"/>
<feature type="domain" description="DNA helicase Pif1-like DEAD-box helicase" evidence="2">
    <location>
        <begin position="50"/>
        <end position="149"/>
    </location>
</feature>
<dbReference type="Gramene" id="KRG90299">
    <property type="protein sequence ID" value="KRG90299"/>
    <property type="gene ID" value="GLYMA_20G081300"/>
</dbReference>
<keyword evidence="1" id="KW-0067">ATP-binding</keyword>
<keyword evidence="1" id="KW-0347">Helicase</keyword>
<dbReference type="Pfam" id="PF21530">
    <property type="entry name" value="Pif1_2B_dom"/>
    <property type="match status" value="1"/>
</dbReference>
<dbReference type="PANTHER" id="PTHR10492">
    <property type="match status" value="1"/>
</dbReference>
<dbReference type="SUPFAM" id="SSF52540">
    <property type="entry name" value="P-loop containing nucleoside triphosphate hydrolases"/>
    <property type="match status" value="1"/>
</dbReference>
<dbReference type="InterPro" id="IPR010285">
    <property type="entry name" value="DNA_helicase_pif1-like_DEAD"/>
</dbReference>
<dbReference type="Proteomes" id="UP000008827">
    <property type="component" value="Chromosome 20"/>
</dbReference>
<organism evidence="4">
    <name type="scientific">Glycine max</name>
    <name type="common">Soybean</name>
    <name type="synonym">Glycine hispida</name>
    <dbReference type="NCBI Taxonomy" id="3847"/>
    <lineage>
        <taxon>Eukaryota</taxon>
        <taxon>Viridiplantae</taxon>
        <taxon>Streptophyta</taxon>
        <taxon>Embryophyta</taxon>
        <taxon>Tracheophyta</taxon>
        <taxon>Spermatophyta</taxon>
        <taxon>Magnoliopsida</taxon>
        <taxon>eudicotyledons</taxon>
        <taxon>Gunneridae</taxon>
        <taxon>Pentapetalae</taxon>
        <taxon>rosids</taxon>
        <taxon>fabids</taxon>
        <taxon>Fabales</taxon>
        <taxon>Fabaceae</taxon>
        <taxon>Papilionoideae</taxon>
        <taxon>50 kb inversion clade</taxon>
        <taxon>NPAAA clade</taxon>
        <taxon>indigoferoid/millettioid clade</taxon>
        <taxon>Phaseoleae</taxon>
        <taxon>Glycine</taxon>
        <taxon>Glycine subgen. Soja</taxon>
    </lineage>
</organism>
<gene>
    <name evidence="4" type="ORF">GLYMA_20G081300</name>
</gene>
<dbReference type="GO" id="GO:0000723">
    <property type="term" value="P:telomere maintenance"/>
    <property type="evidence" value="ECO:0007669"/>
    <property type="project" value="InterPro"/>
</dbReference>
<dbReference type="GO" id="GO:0043139">
    <property type="term" value="F:5'-3' DNA helicase activity"/>
    <property type="evidence" value="ECO:0007669"/>
    <property type="project" value="UniProtKB-EC"/>
</dbReference>
<dbReference type="InterPro" id="IPR049163">
    <property type="entry name" value="Pif1-like_2B_dom"/>
</dbReference>
<name>A0A0R0E8P6_SOYBN</name>
<reference evidence="5" key="2">
    <citation type="submission" date="2018-02" db="UniProtKB">
        <authorList>
            <consortium name="EnsemblPlants"/>
        </authorList>
    </citation>
    <scope>IDENTIFICATION</scope>
    <source>
        <strain evidence="5">Williams 82</strain>
    </source>
</reference>
<protein>
    <recommendedName>
        <fullName evidence="1">ATP-dependent DNA helicase</fullName>
        <ecNumber evidence="1">5.6.2.3</ecNumber>
    </recommendedName>
</protein>
<dbReference type="Pfam" id="PF05970">
    <property type="entry name" value="PIF1"/>
    <property type="match status" value="1"/>
</dbReference>
<accession>A0A0R0E8P6</accession>
<dbReference type="EMBL" id="CM000853">
    <property type="protein sequence ID" value="KRG90299.1"/>
    <property type="molecule type" value="Genomic_DNA"/>
</dbReference>
<dbReference type="EnsemblPlants" id="KRG90299">
    <property type="protein sequence ID" value="KRG90299"/>
    <property type="gene ID" value="GLYMA_20G081300"/>
</dbReference>
<dbReference type="InterPro" id="IPR027417">
    <property type="entry name" value="P-loop_NTPase"/>
</dbReference>
<dbReference type="PANTHER" id="PTHR10492:SF78">
    <property type="entry name" value="ATP-DEPENDENT DNA HELICASE"/>
    <property type="match status" value="1"/>
</dbReference>
<dbReference type="SMR" id="A0A0R0E8P6"/>
<keyword evidence="1" id="KW-0378">Hydrolase</keyword>
<dbReference type="Gene3D" id="3.40.50.300">
    <property type="entry name" value="P-loop containing nucleotide triphosphate hydrolases"/>
    <property type="match status" value="1"/>
</dbReference>
<dbReference type="STRING" id="3847.A0A0R0E8P6"/>
<reference evidence="4" key="3">
    <citation type="submission" date="2018-07" db="EMBL/GenBank/DDBJ databases">
        <title>WGS assembly of Glycine max.</title>
        <authorList>
            <person name="Schmutz J."/>
            <person name="Cannon S."/>
            <person name="Schlueter J."/>
            <person name="Ma J."/>
            <person name="Mitros T."/>
            <person name="Nelson W."/>
            <person name="Hyten D."/>
            <person name="Song Q."/>
            <person name="Thelen J."/>
            <person name="Cheng J."/>
            <person name="Xu D."/>
            <person name="Hellsten U."/>
            <person name="May G."/>
            <person name="Yu Y."/>
            <person name="Sakurai T."/>
            <person name="Umezawa T."/>
            <person name="Bhattacharyya M."/>
            <person name="Sandhu D."/>
            <person name="Valliyodan B."/>
            <person name="Lindquist E."/>
            <person name="Peto M."/>
            <person name="Grant D."/>
            <person name="Shu S."/>
            <person name="Goodstein D."/>
            <person name="Barry K."/>
            <person name="Futrell-Griggs M."/>
            <person name="Abernathy B."/>
            <person name="Du J."/>
            <person name="Tian Z."/>
            <person name="Zhu L."/>
            <person name="Gill N."/>
            <person name="Joshi T."/>
            <person name="Libault M."/>
            <person name="Sethuraman A."/>
            <person name="Zhang X."/>
            <person name="Shinozaki K."/>
            <person name="Nguyen H."/>
            <person name="Wing R."/>
            <person name="Cregan P."/>
            <person name="Specht J."/>
            <person name="Grimwood J."/>
            <person name="Rokhsar D."/>
            <person name="Stacey G."/>
            <person name="Shoemaker R."/>
            <person name="Jackson S."/>
        </authorList>
    </citation>
    <scope>NUCLEOTIDE SEQUENCE</scope>
    <source>
        <tissue evidence="4">Callus</tissue>
    </source>
</reference>
<dbReference type="AlphaFoldDB" id="A0A0R0E8P6"/>
<dbReference type="InParanoid" id="A0A0R0E8P6"/>
<evidence type="ECO:0000256" key="1">
    <source>
        <dbReference type="RuleBase" id="RU363044"/>
    </source>
</evidence>
<comment type="cofactor">
    <cofactor evidence="1">
        <name>Mg(2+)</name>
        <dbReference type="ChEBI" id="CHEBI:18420"/>
    </cofactor>
</comment>